<sequence>MYPLDDLLPAEIISLIIDMVALEDTQWQVEVPYRDTRACSTTCRAFLPHCRRHIFSRIEATVWKLHKFILLLTNAPWIGHNVRILSIGLEISLNASMLSALRHITLLERLDVVAMNSPKIIWTQLQPGVRSSVLHLMHLPTITDLGFHGIWNILPSDLSPCGRLRSLTLSQATLTDDSALVKCRRLCLAGQDANIVNHMTKILGAGTGTGSLVDSHGLRGLSLEVSDISQKYGKLLNGFPNLNELEIYLSSEQAFGTFSAFLVSPSYVLRSLKISSIYFIPMTIPYLARELQRIGDIAGKTIQYLNLNFGVFRDNDFSIPIFEWDTLTKVLLDAGRWKSLQHFAIHLSIPYPRPPDGMHRFVKWNNTVRAHLYKLSSQQRRFKVYYSFHLNLVRYHDRDSQIYWQEIKEIPSSI</sequence>
<comment type="caution">
    <text evidence="1">The sequence shown here is derived from an EMBL/GenBank/DDBJ whole genome shotgun (WGS) entry which is preliminary data.</text>
</comment>
<dbReference type="OrthoDB" id="2745898at2759"/>
<name>A0A8H7Y2Z8_PSICU</name>
<organism evidence="1">
    <name type="scientific">Psilocybe cubensis</name>
    <name type="common">Psychedelic mushroom</name>
    <name type="synonym">Stropharia cubensis</name>
    <dbReference type="NCBI Taxonomy" id="181762"/>
    <lineage>
        <taxon>Eukaryota</taxon>
        <taxon>Fungi</taxon>
        <taxon>Dikarya</taxon>
        <taxon>Basidiomycota</taxon>
        <taxon>Agaricomycotina</taxon>
        <taxon>Agaricomycetes</taxon>
        <taxon>Agaricomycetidae</taxon>
        <taxon>Agaricales</taxon>
        <taxon>Agaricineae</taxon>
        <taxon>Strophariaceae</taxon>
        <taxon>Psilocybe</taxon>
    </lineage>
</organism>
<accession>A0A8H7Y2Z8</accession>
<gene>
    <name evidence="1" type="ORF">JR316_004910</name>
</gene>
<evidence type="ECO:0000313" key="1">
    <source>
        <dbReference type="EMBL" id="KAG5170521.1"/>
    </source>
</evidence>
<reference evidence="1" key="1">
    <citation type="submission" date="2021-02" db="EMBL/GenBank/DDBJ databases">
        <title>Psilocybe cubensis genome.</title>
        <authorList>
            <person name="Mckernan K.J."/>
            <person name="Crawford S."/>
            <person name="Trippe A."/>
            <person name="Kane L.T."/>
            <person name="Mclaughlin S."/>
        </authorList>
    </citation>
    <scope>NUCLEOTIDE SEQUENCE [LARGE SCALE GENOMIC DNA]</scope>
    <source>
        <strain evidence="1">MGC-MH-2018</strain>
    </source>
</reference>
<dbReference type="EMBL" id="JAFIQS010000004">
    <property type="protein sequence ID" value="KAG5170521.1"/>
    <property type="molecule type" value="Genomic_DNA"/>
</dbReference>
<dbReference type="Gene3D" id="3.80.10.10">
    <property type="entry name" value="Ribonuclease Inhibitor"/>
    <property type="match status" value="1"/>
</dbReference>
<dbReference type="AlphaFoldDB" id="A0A8H7Y2Z8"/>
<dbReference type="InterPro" id="IPR032675">
    <property type="entry name" value="LRR_dom_sf"/>
</dbReference>
<proteinExistence type="predicted"/>
<protein>
    <submittedName>
        <fullName evidence="1">Uncharacterized protein</fullName>
    </submittedName>
</protein>
<dbReference type="SUPFAM" id="SSF52047">
    <property type="entry name" value="RNI-like"/>
    <property type="match status" value="1"/>
</dbReference>